<dbReference type="InterPro" id="IPR039261">
    <property type="entry name" value="FNR_nucleotide-bd"/>
</dbReference>
<dbReference type="PRINTS" id="PR00410">
    <property type="entry name" value="PHEHYDRXLASE"/>
</dbReference>
<dbReference type="Pfam" id="PF00175">
    <property type="entry name" value="NAD_binding_1"/>
    <property type="match status" value="1"/>
</dbReference>
<dbReference type="CDD" id="cd06189">
    <property type="entry name" value="flavin_oxioreductase"/>
    <property type="match status" value="1"/>
</dbReference>
<dbReference type="GO" id="GO:0008218">
    <property type="term" value="P:bioluminescence"/>
    <property type="evidence" value="ECO:0007669"/>
    <property type="project" value="UniProtKB-KW"/>
</dbReference>
<evidence type="ECO:0000313" key="6">
    <source>
        <dbReference type="EMBL" id="GLS82272.1"/>
    </source>
</evidence>
<dbReference type="SUPFAM" id="SSF63380">
    <property type="entry name" value="Riboflavin synthase domain-like"/>
    <property type="match status" value="1"/>
</dbReference>
<evidence type="ECO:0000313" key="7">
    <source>
        <dbReference type="Proteomes" id="UP001157439"/>
    </source>
</evidence>
<gene>
    <name evidence="6" type="primary">fre</name>
    <name evidence="6" type="ORF">GCM10007894_02490</name>
</gene>
<comment type="caution">
    <text evidence="6">The sequence shown here is derived from an EMBL/GenBank/DDBJ whole genome shotgun (WGS) entry which is preliminary data.</text>
</comment>
<dbReference type="GO" id="GO:0016491">
    <property type="term" value="F:oxidoreductase activity"/>
    <property type="evidence" value="ECO:0007669"/>
    <property type="project" value="UniProtKB-KW"/>
</dbReference>
<dbReference type="NCBIfam" id="NF005963">
    <property type="entry name" value="PRK08051.1"/>
    <property type="match status" value="1"/>
</dbReference>
<proteinExistence type="inferred from homology"/>
<keyword evidence="1" id="KW-0560">Oxidoreductase</keyword>
<evidence type="ECO:0000256" key="4">
    <source>
        <dbReference type="ARBA" id="ARBA00038177"/>
    </source>
</evidence>
<dbReference type="Proteomes" id="UP001157439">
    <property type="component" value="Unassembled WGS sequence"/>
</dbReference>
<dbReference type="InterPro" id="IPR001709">
    <property type="entry name" value="Flavoprot_Pyr_Nucl_cyt_Rdtase"/>
</dbReference>
<accession>A0AA37TQ04</accession>
<organism evidence="6 7">
    <name type="scientific">Paraferrimonas haliotis</name>
    <dbReference type="NCBI Taxonomy" id="2013866"/>
    <lineage>
        <taxon>Bacteria</taxon>
        <taxon>Pseudomonadati</taxon>
        <taxon>Pseudomonadota</taxon>
        <taxon>Gammaproteobacteria</taxon>
        <taxon>Alteromonadales</taxon>
        <taxon>Ferrimonadaceae</taxon>
        <taxon>Paraferrimonas</taxon>
    </lineage>
</organism>
<feature type="domain" description="FAD-binding FR-type" evidence="5">
    <location>
        <begin position="1"/>
        <end position="98"/>
    </location>
</feature>
<dbReference type="Gene3D" id="3.40.50.80">
    <property type="entry name" value="Nucleotide-binding domain of ferredoxin-NADP reductase (FNR) module"/>
    <property type="match status" value="1"/>
</dbReference>
<dbReference type="AlphaFoldDB" id="A0AA37TQ04"/>
<dbReference type="PANTHER" id="PTHR47354">
    <property type="entry name" value="NADH OXIDOREDUCTASE HCR"/>
    <property type="match status" value="1"/>
</dbReference>
<keyword evidence="2" id="KW-0455">Luminescence</keyword>
<dbReference type="Gene3D" id="2.40.30.10">
    <property type="entry name" value="Translation factors"/>
    <property type="match status" value="1"/>
</dbReference>
<evidence type="ECO:0000256" key="2">
    <source>
        <dbReference type="ARBA" id="ARBA00023223"/>
    </source>
</evidence>
<protein>
    <submittedName>
        <fullName evidence="6">NAD(P)H-flavin reductase</fullName>
    </submittedName>
</protein>
<dbReference type="RefSeq" id="WP_095497825.1">
    <property type="nucleotide sequence ID" value="NZ_BSPO01000001.1"/>
</dbReference>
<name>A0AA37TQ04_9GAMM</name>
<comment type="cofactor">
    <cofactor evidence="3">
        <name>[2Fe-2S] cluster</name>
        <dbReference type="ChEBI" id="CHEBI:190135"/>
    </cofactor>
</comment>
<dbReference type="PRINTS" id="PR00371">
    <property type="entry name" value="FPNCR"/>
</dbReference>
<keyword evidence="7" id="KW-1185">Reference proteome</keyword>
<sequence>MKRISCKVDEISKLNDYVYRVRLSPESETVYQPGQYLQLVLSDEDKRIFSIASAPHQAHIELHIGAAQSDDYPRQAIEHLQANAIVEIELASGLAFLREDTNRPRLLIAGGTGFSYVHSMLQHMLTQTSNPATTVIWGCRNSSDMYYYEQMQDWANAHPWLEFIAVIEQQPQPLTAHQGMLLDTVCQLYPDLSQYDVYLAGRFEMAKTAKPLFSEHKVNPEHLFGDAFSFV</sequence>
<evidence type="ECO:0000259" key="5">
    <source>
        <dbReference type="PROSITE" id="PS51384"/>
    </source>
</evidence>
<dbReference type="EMBL" id="BSPO01000001">
    <property type="protein sequence ID" value="GLS82272.1"/>
    <property type="molecule type" value="Genomic_DNA"/>
</dbReference>
<dbReference type="PROSITE" id="PS51384">
    <property type="entry name" value="FAD_FR"/>
    <property type="match status" value="1"/>
</dbReference>
<dbReference type="InterPro" id="IPR050415">
    <property type="entry name" value="MRET"/>
</dbReference>
<evidence type="ECO:0000256" key="3">
    <source>
        <dbReference type="ARBA" id="ARBA00034078"/>
    </source>
</evidence>
<dbReference type="PANTHER" id="PTHR47354:SF7">
    <property type="entry name" value="NAD(P)H-FLAVIN REDUCTASE"/>
    <property type="match status" value="1"/>
</dbReference>
<comment type="similarity">
    <text evidence="4">Belongs to the Fre/LuxG FAD/NAD(P) flavoprotein oxidoreductase family.</text>
</comment>
<dbReference type="InterPro" id="IPR017927">
    <property type="entry name" value="FAD-bd_FR_type"/>
</dbReference>
<dbReference type="InterPro" id="IPR001433">
    <property type="entry name" value="OxRdtase_FAD/NAD-bd"/>
</dbReference>
<reference evidence="6 7" key="1">
    <citation type="journal article" date="2014" name="Int. J. Syst. Evol. Microbiol.">
        <title>Complete genome sequence of Corynebacterium casei LMG S-19264T (=DSM 44701T), isolated from a smear-ripened cheese.</title>
        <authorList>
            <consortium name="US DOE Joint Genome Institute (JGI-PGF)"/>
            <person name="Walter F."/>
            <person name="Albersmeier A."/>
            <person name="Kalinowski J."/>
            <person name="Ruckert C."/>
        </authorList>
    </citation>
    <scope>NUCLEOTIDE SEQUENCE [LARGE SCALE GENOMIC DNA]</scope>
    <source>
        <strain evidence="6 7">NBRC 112785</strain>
    </source>
</reference>
<dbReference type="InterPro" id="IPR017938">
    <property type="entry name" value="Riboflavin_synthase-like_b-brl"/>
</dbReference>
<dbReference type="SUPFAM" id="SSF52343">
    <property type="entry name" value="Ferredoxin reductase-like, C-terminal NADP-linked domain"/>
    <property type="match status" value="1"/>
</dbReference>
<evidence type="ECO:0000256" key="1">
    <source>
        <dbReference type="ARBA" id="ARBA00023002"/>
    </source>
</evidence>